<feature type="binding site" evidence="8">
    <location>
        <position position="388"/>
    </location>
    <ligand>
        <name>Zn(2+)</name>
        <dbReference type="ChEBI" id="CHEBI:29105"/>
    </ligand>
</feature>
<keyword evidence="5 7" id="KW-0862">Zinc</keyword>
<dbReference type="GO" id="GO:0030490">
    <property type="term" value="P:maturation of SSU-rRNA"/>
    <property type="evidence" value="ECO:0007669"/>
    <property type="project" value="TreeGrafter"/>
</dbReference>
<name>A0A194S858_RHOGW</name>
<reference evidence="12 13" key="1">
    <citation type="journal article" date="2015" name="Front. Microbiol.">
        <title>Genome sequence of the plant growth promoting endophytic yeast Rhodotorula graminis WP1.</title>
        <authorList>
            <person name="Firrincieli A."/>
            <person name="Otillar R."/>
            <person name="Salamov A."/>
            <person name="Schmutz J."/>
            <person name="Khan Z."/>
            <person name="Redman R.S."/>
            <person name="Fleck N.D."/>
            <person name="Lindquist E."/>
            <person name="Grigoriev I.V."/>
            <person name="Doty S.L."/>
        </authorList>
    </citation>
    <scope>NUCLEOTIDE SEQUENCE [LARGE SCALE GENOMIC DNA]</scope>
    <source>
        <strain evidence="12 13">WP1</strain>
    </source>
</reference>
<feature type="compositionally biased region" description="Basic and acidic residues" evidence="9">
    <location>
        <begin position="467"/>
        <end position="483"/>
    </location>
</feature>
<feature type="compositionally biased region" description="Acidic residues" evidence="9">
    <location>
        <begin position="266"/>
        <end position="279"/>
    </location>
</feature>
<gene>
    <name evidence="12" type="ORF">RHOBADRAFT_51771</name>
</gene>
<evidence type="ECO:0000256" key="1">
    <source>
        <dbReference type="ARBA" id="ARBA00005858"/>
    </source>
</evidence>
<dbReference type="OrthoDB" id="446759at2759"/>
<evidence type="ECO:0000256" key="8">
    <source>
        <dbReference type="PIRSR" id="PIRSR037125-1"/>
    </source>
</evidence>
<dbReference type="RefSeq" id="XP_018272826.1">
    <property type="nucleotide sequence ID" value="XM_018416006.1"/>
</dbReference>
<dbReference type="OMA" id="GYELECE"/>
<organism evidence="12 13">
    <name type="scientific">Rhodotorula graminis (strain WP1)</name>
    <dbReference type="NCBI Taxonomy" id="578459"/>
    <lineage>
        <taxon>Eukaryota</taxon>
        <taxon>Fungi</taxon>
        <taxon>Dikarya</taxon>
        <taxon>Basidiomycota</taxon>
        <taxon>Pucciniomycotina</taxon>
        <taxon>Microbotryomycetes</taxon>
        <taxon>Sporidiobolales</taxon>
        <taxon>Sporidiobolaceae</taxon>
        <taxon>Rhodotorula</taxon>
    </lineage>
</organism>
<feature type="binding site" evidence="8">
    <location>
        <position position="385"/>
    </location>
    <ligand>
        <name>Zn(2+)</name>
        <dbReference type="ChEBI" id="CHEBI:29105"/>
    </ligand>
</feature>
<dbReference type="GO" id="GO:0005737">
    <property type="term" value="C:cytoplasm"/>
    <property type="evidence" value="ECO:0007669"/>
    <property type="project" value="UniProtKB-ARBA"/>
</dbReference>
<feature type="domain" description="Ribonuclease PIN" evidence="11">
    <location>
        <begin position="21"/>
        <end position="129"/>
    </location>
</feature>
<dbReference type="AlphaFoldDB" id="A0A194S858"/>
<dbReference type="PANTHER" id="PTHR12814:SF2">
    <property type="entry name" value="RNA-BINDING PROTEIN NOB1"/>
    <property type="match status" value="1"/>
</dbReference>
<proteinExistence type="inferred from homology"/>
<dbReference type="SUPFAM" id="SSF144206">
    <property type="entry name" value="NOB1 zinc finger-like"/>
    <property type="match status" value="1"/>
</dbReference>
<evidence type="ECO:0000256" key="6">
    <source>
        <dbReference type="ARBA" id="ARBA00023242"/>
    </source>
</evidence>
<feature type="compositionally biased region" description="Low complexity" evidence="9">
    <location>
        <begin position="250"/>
        <end position="265"/>
    </location>
</feature>
<feature type="compositionally biased region" description="Low complexity" evidence="9">
    <location>
        <begin position="219"/>
        <end position="240"/>
    </location>
</feature>
<feature type="binding site" evidence="8">
    <location>
        <position position="370"/>
    </location>
    <ligand>
        <name>Zn(2+)</name>
        <dbReference type="ChEBI" id="CHEBI:29105"/>
    </ligand>
</feature>
<dbReference type="InterPro" id="IPR039907">
    <property type="entry name" value="NOB1"/>
</dbReference>
<comment type="function">
    <text evidence="7">Required for the synthesis of 40S ribosome subunits. Has a role in processing 20S pre-rRNA into the mature 18S rRNA, where it is required for cleavage at the 3' end of the mature 18S rRNA (D-site). Accompanies the 20S pre-rRNA from the nucleus to the cytoplasm.</text>
</comment>
<dbReference type="InterPro" id="IPR033411">
    <property type="entry name" value="Ribonuclease_PIN"/>
</dbReference>
<dbReference type="EMBL" id="KQ474075">
    <property type="protein sequence ID" value="KPV76777.1"/>
    <property type="molecule type" value="Genomic_DNA"/>
</dbReference>
<dbReference type="Pfam" id="PF08772">
    <property type="entry name" value="Zn_ribbon_NOB1"/>
    <property type="match status" value="1"/>
</dbReference>
<dbReference type="GO" id="GO:0046872">
    <property type="term" value="F:metal ion binding"/>
    <property type="evidence" value="ECO:0007669"/>
    <property type="project" value="UniProtKB-UniRule"/>
</dbReference>
<dbReference type="PANTHER" id="PTHR12814">
    <property type="entry name" value="RNA-BINDING PROTEIN NOB1"/>
    <property type="match status" value="1"/>
</dbReference>
<feature type="domain" description="Nin one binding (NOB1) Zn-ribbon-like" evidence="10">
    <location>
        <begin position="360"/>
        <end position="436"/>
    </location>
</feature>
<dbReference type="InterPro" id="IPR036283">
    <property type="entry name" value="NOB1_Zf-like_sf"/>
</dbReference>
<dbReference type="GO" id="GO:0016787">
    <property type="term" value="F:hydrolase activity"/>
    <property type="evidence" value="ECO:0007669"/>
    <property type="project" value="UniProtKB-KW"/>
</dbReference>
<evidence type="ECO:0000256" key="5">
    <source>
        <dbReference type="ARBA" id="ARBA00022833"/>
    </source>
</evidence>
<keyword evidence="3 7" id="KW-0479">Metal-binding</keyword>
<evidence type="ECO:0000259" key="11">
    <source>
        <dbReference type="Pfam" id="PF17146"/>
    </source>
</evidence>
<dbReference type="FunFam" id="3.40.50.1010:FF:000020">
    <property type="entry name" value="20S-pre-rRNA D-site endonuclease NOB1"/>
    <property type="match status" value="1"/>
</dbReference>
<evidence type="ECO:0000313" key="13">
    <source>
        <dbReference type="Proteomes" id="UP000053890"/>
    </source>
</evidence>
<dbReference type="InterPro" id="IPR014881">
    <property type="entry name" value="NOB1_Zn-bd"/>
</dbReference>
<dbReference type="GO" id="GO:0005730">
    <property type="term" value="C:nucleolus"/>
    <property type="evidence" value="ECO:0007669"/>
    <property type="project" value="UniProtKB-SubCell"/>
</dbReference>
<dbReference type="InterPro" id="IPR017117">
    <property type="entry name" value="Nob1_euk"/>
</dbReference>
<protein>
    <recommendedName>
        <fullName evidence="7">20S-pre-rRNA D-site endonuclease NOB1</fullName>
    </recommendedName>
</protein>
<dbReference type="STRING" id="578459.A0A194S858"/>
<keyword evidence="13" id="KW-1185">Reference proteome</keyword>
<feature type="region of interest" description="Disordered" evidence="9">
    <location>
        <begin position="508"/>
        <end position="559"/>
    </location>
</feature>
<evidence type="ECO:0000256" key="2">
    <source>
        <dbReference type="ARBA" id="ARBA00022722"/>
    </source>
</evidence>
<sequence length="559" mass="59036">MTNKVPKQSDSWVGSRAIKHLVVDTAPLVTAPVSSLRNTAAHYLVTPDVVHELRDKRGRNVLDEAKLQLPADTLVDGQDPDELHRAREGFEVREPSAESVARITSFARKTGDLAVLSSADIRVLALCLTIELEENGTWRVREFPGQQLTGPPKEDKKDEAVATATGAAGENKEGGPVEGEAQTEDKGKGKEEDEAAAATGVDELAGEVEALKVDEPASQDEPAPASDAPAPAPSTSSSSPAPAPAPAPSSAPASSTAAASTSNGADDADDAGDVSDAESDSSAGSWITPDNVHDHQVRDLGLFESAEAQAASAHASTSKAPQPPKPKTIMKAAVLTGDFAMQNVALQMGLNVLGSGGKRVREVRTWVLRCHACFKLCKNPDKRFCPSCGGATLLRTSITYVPVSPQHPQGYILHLKANFNYRLRGTQFSMANPKMGKAGGGVNAEMVVREDQKEWVRGVKSAEIRRDKEQRALQKSVLEDEKRGKRSGPAGSSAGWFAEAGSLEAQMLGIGGGKGGVDNPKGRRRGGKNGAGGEVRLDKMGLPIIGSGRRNPNEARRRK</sequence>
<dbReference type="Pfam" id="PF17146">
    <property type="entry name" value="PIN_6"/>
    <property type="match status" value="1"/>
</dbReference>
<dbReference type="Gene3D" id="3.40.50.1010">
    <property type="entry name" value="5'-nuclease"/>
    <property type="match status" value="1"/>
</dbReference>
<feature type="region of interest" description="Disordered" evidence="9">
    <location>
        <begin position="143"/>
        <end position="292"/>
    </location>
</feature>
<dbReference type="Proteomes" id="UP000053890">
    <property type="component" value="Unassembled WGS sequence"/>
</dbReference>
<keyword evidence="4" id="KW-0378">Hydrolase</keyword>
<dbReference type="GeneID" id="28976454"/>
<accession>A0A194S858</accession>
<comment type="similarity">
    <text evidence="1 7">Belongs to the NOB1 family.</text>
</comment>
<evidence type="ECO:0000313" key="12">
    <source>
        <dbReference type="EMBL" id="KPV76777.1"/>
    </source>
</evidence>
<dbReference type="GO" id="GO:0004521">
    <property type="term" value="F:RNA endonuclease activity"/>
    <property type="evidence" value="ECO:0007669"/>
    <property type="project" value="UniProtKB-UniRule"/>
</dbReference>
<evidence type="ECO:0000256" key="3">
    <source>
        <dbReference type="ARBA" id="ARBA00022723"/>
    </source>
</evidence>
<feature type="region of interest" description="Disordered" evidence="9">
    <location>
        <begin position="467"/>
        <end position="495"/>
    </location>
</feature>
<evidence type="ECO:0000256" key="9">
    <source>
        <dbReference type="SAM" id="MobiDB-lite"/>
    </source>
</evidence>
<feature type="compositionally biased region" description="Low complexity" evidence="9">
    <location>
        <begin position="306"/>
        <end position="320"/>
    </location>
</feature>
<evidence type="ECO:0000259" key="10">
    <source>
        <dbReference type="Pfam" id="PF08772"/>
    </source>
</evidence>
<evidence type="ECO:0000256" key="4">
    <source>
        <dbReference type="ARBA" id="ARBA00022801"/>
    </source>
</evidence>
<dbReference type="CDD" id="cd09876">
    <property type="entry name" value="PIN_Nob1-like"/>
    <property type="match status" value="1"/>
</dbReference>
<dbReference type="PIRSF" id="PIRSF037125">
    <property type="entry name" value="D-site_20S_pre-rRNA_nuclease"/>
    <property type="match status" value="1"/>
</dbReference>
<dbReference type="Gene3D" id="6.20.210.10">
    <property type="entry name" value="Nin one binding (NOB1), Zn-ribbon-like"/>
    <property type="match status" value="1"/>
</dbReference>
<comment type="subcellular location">
    <subcellularLocation>
        <location evidence="7">Nucleus</location>
        <location evidence="7">Nucleolus</location>
    </subcellularLocation>
</comment>
<feature type="region of interest" description="Disordered" evidence="9">
    <location>
        <begin position="306"/>
        <end position="326"/>
    </location>
</feature>
<evidence type="ECO:0000256" key="7">
    <source>
        <dbReference type="PIRNR" id="PIRNR037125"/>
    </source>
</evidence>
<feature type="binding site" evidence="8">
    <location>
        <position position="373"/>
    </location>
    <ligand>
        <name>Zn(2+)</name>
        <dbReference type="ChEBI" id="CHEBI:29105"/>
    </ligand>
</feature>
<keyword evidence="6 7" id="KW-0539">Nucleus</keyword>
<keyword evidence="2" id="KW-0540">Nuclease</keyword>
<dbReference type="GO" id="GO:0030688">
    <property type="term" value="C:preribosome, small subunit precursor"/>
    <property type="evidence" value="ECO:0007669"/>
    <property type="project" value="TreeGrafter"/>
</dbReference>